<sequence>MKQLLITFFVLVGPTQNQHDYTHRLANMQAGETLCNAPGDARDVYVVYSNSFMNGHTLEIQKNITCKIIGNQYRQGGAVVKQDTTAILIVTGQIFE</sequence>
<gene>
    <name evidence="1" type="ORF">ES692_06065</name>
</gene>
<protein>
    <submittedName>
        <fullName evidence="1">Uncharacterized protein</fullName>
    </submittedName>
</protein>
<dbReference type="Proteomes" id="UP000321938">
    <property type="component" value="Unassembled WGS sequence"/>
</dbReference>
<dbReference type="AlphaFoldDB" id="A0A5C7B8J5"/>
<reference evidence="1 2" key="1">
    <citation type="submission" date="2019-08" db="EMBL/GenBank/DDBJ databases">
        <title>Genome of Psychroserpens burtonensis ACAM 167.</title>
        <authorList>
            <person name="Bowman J.P."/>
        </authorList>
    </citation>
    <scope>NUCLEOTIDE SEQUENCE [LARGE SCALE GENOMIC DNA]</scope>
    <source>
        <strain evidence="1 2">ACAM 167</strain>
    </source>
</reference>
<accession>A0A5C7B8J5</accession>
<dbReference type="EMBL" id="VOSB01000007">
    <property type="protein sequence ID" value="TXE18606.1"/>
    <property type="molecule type" value="Genomic_DNA"/>
</dbReference>
<comment type="caution">
    <text evidence="1">The sequence shown here is derived from an EMBL/GenBank/DDBJ whole genome shotgun (WGS) entry which is preliminary data.</text>
</comment>
<evidence type="ECO:0000313" key="1">
    <source>
        <dbReference type="EMBL" id="TXE18606.1"/>
    </source>
</evidence>
<keyword evidence="2" id="KW-1185">Reference proteome</keyword>
<organism evidence="1 2">
    <name type="scientific">Psychroserpens burtonensis</name>
    <dbReference type="NCBI Taxonomy" id="49278"/>
    <lineage>
        <taxon>Bacteria</taxon>
        <taxon>Pseudomonadati</taxon>
        <taxon>Bacteroidota</taxon>
        <taxon>Flavobacteriia</taxon>
        <taxon>Flavobacteriales</taxon>
        <taxon>Flavobacteriaceae</taxon>
        <taxon>Psychroserpens</taxon>
    </lineage>
</organism>
<name>A0A5C7B8J5_9FLAO</name>
<proteinExistence type="predicted"/>
<evidence type="ECO:0000313" key="2">
    <source>
        <dbReference type="Proteomes" id="UP000321938"/>
    </source>
</evidence>
<dbReference type="RefSeq" id="WP_147231364.1">
    <property type="nucleotide sequence ID" value="NZ_VOSB01000007.1"/>
</dbReference>